<gene>
    <name evidence="3" type="ORF">EV668_0073</name>
</gene>
<name>A0A4R7CFC6_9HYPH</name>
<comment type="caution">
    <text evidence="3">The sequence shown here is derived from an EMBL/GenBank/DDBJ whole genome shotgun (WGS) entry which is preliminary data.</text>
</comment>
<dbReference type="PANTHER" id="PTHR38340">
    <property type="entry name" value="S-LAYER PROTEIN"/>
    <property type="match status" value="1"/>
</dbReference>
<organism evidence="3 4">
    <name type="scientific">Enterovirga rhinocerotis</name>
    <dbReference type="NCBI Taxonomy" id="1339210"/>
    <lineage>
        <taxon>Bacteria</taxon>
        <taxon>Pseudomonadati</taxon>
        <taxon>Pseudomonadota</taxon>
        <taxon>Alphaproteobacteria</taxon>
        <taxon>Hyphomicrobiales</taxon>
        <taxon>Methylobacteriaceae</taxon>
        <taxon>Enterovirga</taxon>
    </lineage>
</organism>
<sequence length="327" mass="34311">MAVANIIAPSGFNLQEDLWVDNLRGAENLKLGVELSRTGSPGIGQTQTIVYRDLSFVKDGLTYVYSGEWEVRYDRGLLIGSVGVSGHYDSIKVSSGSTRLANYRGEDFEVDFGTRLNIPLADLLGNVLSLLINTSGTSGGSYENLNTDRTPNLGELAFAKADVIRGNVNADVLVGGGGDDRIFGEAGNDTIFGGAGNDRLDGGSGIDTMRGGAGNDIYIVDTASDVVVEAAGEGTDTVLSVGSYTLAAGQHIERLQALDARGTAELRLTGNEFANTLRGNDGANVLDGGRGADVMWGYGGDDSYRVDDVRDRVLESVGEATTPSGRP</sequence>
<dbReference type="PROSITE" id="PS00330">
    <property type="entry name" value="HEMOLYSIN_CALCIUM"/>
    <property type="match status" value="2"/>
</dbReference>
<dbReference type="Pfam" id="PF00353">
    <property type="entry name" value="HemolysinCabind"/>
    <property type="match status" value="2"/>
</dbReference>
<dbReference type="InterPro" id="IPR018511">
    <property type="entry name" value="Hemolysin-typ_Ca-bd_CS"/>
</dbReference>
<evidence type="ECO:0000313" key="4">
    <source>
        <dbReference type="Proteomes" id="UP000295122"/>
    </source>
</evidence>
<proteinExistence type="predicted"/>
<dbReference type="PANTHER" id="PTHR38340:SF1">
    <property type="entry name" value="S-LAYER PROTEIN"/>
    <property type="match status" value="1"/>
</dbReference>
<dbReference type="Proteomes" id="UP000295122">
    <property type="component" value="Unassembled WGS sequence"/>
</dbReference>
<comment type="subcellular location">
    <subcellularLocation>
        <location evidence="1">Secreted</location>
    </subcellularLocation>
</comment>
<accession>A0A4R7CFC6</accession>
<dbReference type="Gene3D" id="2.150.10.10">
    <property type="entry name" value="Serralysin-like metalloprotease, C-terminal"/>
    <property type="match status" value="2"/>
</dbReference>
<dbReference type="RefSeq" id="WP_133767893.1">
    <property type="nucleotide sequence ID" value="NZ_SNZR01000004.1"/>
</dbReference>
<dbReference type="AlphaFoldDB" id="A0A4R7CFC6"/>
<dbReference type="InterPro" id="IPR050557">
    <property type="entry name" value="RTX_toxin/Mannuronan_C5-epim"/>
</dbReference>
<protein>
    <submittedName>
        <fullName evidence="3">Hemolysin type calcium-binding protein</fullName>
    </submittedName>
</protein>
<dbReference type="EMBL" id="SNZR01000004">
    <property type="protein sequence ID" value="TDR95652.1"/>
    <property type="molecule type" value="Genomic_DNA"/>
</dbReference>
<reference evidence="3 4" key="1">
    <citation type="submission" date="2019-03" db="EMBL/GenBank/DDBJ databases">
        <title>Genomic Encyclopedia of Type Strains, Phase IV (KMG-IV): sequencing the most valuable type-strain genomes for metagenomic binning, comparative biology and taxonomic classification.</title>
        <authorList>
            <person name="Goeker M."/>
        </authorList>
    </citation>
    <scope>NUCLEOTIDE SEQUENCE [LARGE SCALE GENOMIC DNA]</scope>
    <source>
        <strain evidence="3 4">DSM 25903</strain>
    </source>
</reference>
<dbReference type="PRINTS" id="PR00313">
    <property type="entry name" value="CABNDNGRPT"/>
</dbReference>
<evidence type="ECO:0000256" key="2">
    <source>
        <dbReference type="ARBA" id="ARBA00022525"/>
    </source>
</evidence>
<dbReference type="GO" id="GO:0005509">
    <property type="term" value="F:calcium ion binding"/>
    <property type="evidence" value="ECO:0007669"/>
    <property type="project" value="InterPro"/>
</dbReference>
<dbReference type="InterPro" id="IPR011049">
    <property type="entry name" value="Serralysin-like_metalloprot_C"/>
</dbReference>
<dbReference type="SUPFAM" id="SSF51120">
    <property type="entry name" value="beta-Roll"/>
    <property type="match status" value="2"/>
</dbReference>
<dbReference type="GO" id="GO:0005576">
    <property type="term" value="C:extracellular region"/>
    <property type="evidence" value="ECO:0007669"/>
    <property type="project" value="UniProtKB-SubCell"/>
</dbReference>
<dbReference type="InterPro" id="IPR001343">
    <property type="entry name" value="Hemolysn_Ca-bd"/>
</dbReference>
<dbReference type="OrthoDB" id="7992885at2"/>
<evidence type="ECO:0000256" key="1">
    <source>
        <dbReference type="ARBA" id="ARBA00004613"/>
    </source>
</evidence>
<evidence type="ECO:0000313" key="3">
    <source>
        <dbReference type="EMBL" id="TDR95652.1"/>
    </source>
</evidence>
<keyword evidence="2" id="KW-0964">Secreted</keyword>
<keyword evidence="4" id="KW-1185">Reference proteome</keyword>